<accession>A0A8S5QR84</accession>
<reference evidence="1" key="1">
    <citation type="journal article" date="2021" name="Proc. Natl. Acad. Sci. U.S.A.">
        <title>A Catalog of Tens of Thousands of Viruses from Human Metagenomes Reveals Hidden Associations with Chronic Diseases.</title>
        <authorList>
            <person name="Tisza M.J."/>
            <person name="Buck C.B."/>
        </authorList>
    </citation>
    <scope>NUCLEOTIDE SEQUENCE</scope>
    <source>
        <strain evidence="1">CtvTz5</strain>
    </source>
</reference>
<sequence length="46" mass="5732">MRVRLPRWLLPVNLYTEKRSLLISFHSNQQKRDWSWMHQNPVNNKL</sequence>
<proteinExistence type="predicted"/>
<evidence type="ECO:0000313" key="1">
    <source>
        <dbReference type="EMBL" id="DAE21576.1"/>
    </source>
</evidence>
<protein>
    <submittedName>
        <fullName evidence="1">Uncharacterized protein</fullName>
    </submittedName>
</protein>
<name>A0A8S5QR84_9VIRU</name>
<dbReference type="EMBL" id="BK015713">
    <property type="protein sequence ID" value="DAE21576.1"/>
    <property type="molecule type" value="Genomic_DNA"/>
</dbReference>
<organism evidence="1">
    <name type="scientific">Phage sp. ctvTz5</name>
    <dbReference type="NCBI Taxonomy" id="2826754"/>
    <lineage>
        <taxon>Viruses</taxon>
    </lineage>
</organism>